<accession>A0A1Y5FB57</accession>
<evidence type="ECO:0000259" key="9">
    <source>
        <dbReference type="Pfam" id="PF13231"/>
    </source>
</evidence>
<feature type="transmembrane region" description="Helical" evidence="8">
    <location>
        <begin position="186"/>
        <end position="204"/>
    </location>
</feature>
<dbReference type="GO" id="GO:0009103">
    <property type="term" value="P:lipopolysaccharide biosynthetic process"/>
    <property type="evidence" value="ECO:0007669"/>
    <property type="project" value="UniProtKB-ARBA"/>
</dbReference>
<dbReference type="Proteomes" id="UP000196531">
    <property type="component" value="Unassembled WGS sequence"/>
</dbReference>
<evidence type="ECO:0000256" key="8">
    <source>
        <dbReference type="SAM" id="Phobius"/>
    </source>
</evidence>
<comment type="caution">
    <text evidence="10">The sequence shown here is derived from an EMBL/GenBank/DDBJ whole genome shotgun (WGS) entry which is preliminary data.</text>
</comment>
<evidence type="ECO:0000313" key="11">
    <source>
        <dbReference type="Proteomes" id="UP000196531"/>
    </source>
</evidence>
<dbReference type="Pfam" id="PF13231">
    <property type="entry name" value="PMT_2"/>
    <property type="match status" value="1"/>
</dbReference>
<sequence>MLQKIKENSIFWSLLFLGLVILTIQLDSVTLRSVDGAVYSSIARELSEKPFFQWIQLTWKDGVAFYENPHFMPMYLALFIRAFGISSYTVIIPIIILSLSSLICVYKLGKTLVSKNLGLFAMFALLATPQFIKEGRNPMLETGLMCFTLFSIYFGIKSLRDRDIKNAILSGVMCAMAFLAKGPISLLAPGVLFAFAILSNFEWANSKIFKNTAKELLKTVLLFLVGFVLIMGIIDLWYFLVTGESFWVNYYQIRLLFTMNHPTAGAIAEVGGDPLFYLKLIFKKHIPWAHIAMASIFLTLFKKDTANRPALLVGGLMTLGYLLGFSIIIFKAPWYINVYFGGLALLSGVSLNLIFKNVRPKLNTAITLTALASTLLLVSSSFPTIFKKKERIVGTFLANLEKKYENRFQKKTIAACYTMGMWRGNFIVHYFLGARLSTCNANADLKFVNLENYQIINNEKLLYSYFPMGLVERVKELK</sequence>
<feature type="transmembrane region" description="Helical" evidence="8">
    <location>
        <begin position="112"/>
        <end position="132"/>
    </location>
</feature>
<reference evidence="11" key="1">
    <citation type="journal article" date="2017" name="Proc. Natl. Acad. Sci. U.S.A.">
        <title>Simulation of Deepwater Horizon oil plume reveals substrate specialization within a complex community of hydrocarbon-degraders.</title>
        <authorList>
            <person name="Hu P."/>
            <person name="Dubinsky E.A."/>
            <person name="Probst A.J."/>
            <person name="Wang J."/>
            <person name="Sieber C.M.K."/>
            <person name="Tom L.M."/>
            <person name="Gardinali P."/>
            <person name="Banfield J.F."/>
            <person name="Atlas R.M."/>
            <person name="Andersen G.L."/>
        </authorList>
    </citation>
    <scope>NUCLEOTIDE SEQUENCE [LARGE SCALE GENOMIC DNA]</scope>
</reference>
<keyword evidence="6 8" id="KW-1133">Transmembrane helix</keyword>
<proteinExistence type="predicted"/>
<dbReference type="InterPro" id="IPR038731">
    <property type="entry name" value="RgtA/B/C-like"/>
</dbReference>
<keyword evidence="2" id="KW-1003">Cell membrane</keyword>
<feature type="transmembrane region" description="Helical" evidence="8">
    <location>
        <begin position="310"/>
        <end position="330"/>
    </location>
</feature>
<dbReference type="GO" id="GO:0005886">
    <property type="term" value="C:plasma membrane"/>
    <property type="evidence" value="ECO:0007669"/>
    <property type="project" value="UniProtKB-SubCell"/>
</dbReference>
<feature type="transmembrane region" description="Helical" evidence="8">
    <location>
        <begin position="336"/>
        <end position="355"/>
    </location>
</feature>
<dbReference type="PANTHER" id="PTHR33908">
    <property type="entry name" value="MANNOSYLTRANSFERASE YKCB-RELATED"/>
    <property type="match status" value="1"/>
</dbReference>
<feature type="transmembrane region" description="Helical" evidence="8">
    <location>
        <begin position="138"/>
        <end position="156"/>
    </location>
</feature>
<feature type="domain" description="Glycosyltransferase RgtA/B/C/D-like" evidence="9">
    <location>
        <begin position="69"/>
        <end position="225"/>
    </location>
</feature>
<name>A0A1Y5FB57_9BACT</name>
<evidence type="ECO:0000313" key="10">
    <source>
        <dbReference type="EMBL" id="OUR98787.1"/>
    </source>
</evidence>
<evidence type="ECO:0000256" key="5">
    <source>
        <dbReference type="ARBA" id="ARBA00022692"/>
    </source>
</evidence>
<feature type="transmembrane region" description="Helical" evidence="8">
    <location>
        <begin position="78"/>
        <end position="105"/>
    </location>
</feature>
<dbReference type="GO" id="GO:0016763">
    <property type="term" value="F:pentosyltransferase activity"/>
    <property type="evidence" value="ECO:0007669"/>
    <property type="project" value="TreeGrafter"/>
</dbReference>
<dbReference type="AlphaFoldDB" id="A0A1Y5FB57"/>
<keyword evidence="7 8" id="KW-0472">Membrane</keyword>
<evidence type="ECO:0000256" key="4">
    <source>
        <dbReference type="ARBA" id="ARBA00022679"/>
    </source>
</evidence>
<keyword evidence="4" id="KW-0808">Transferase</keyword>
<evidence type="ECO:0000256" key="1">
    <source>
        <dbReference type="ARBA" id="ARBA00004651"/>
    </source>
</evidence>
<evidence type="ECO:0000256" key="3">
    <source>
        <dbReference type="ARBA" id="ARBA00022676"/>
    </source>
</evidence>
<evidence type="ECO:0000256" key="2">
    <source>
        <dbReference type="ARBA" id="ARBA00022475"/>
    </source>
</evidence>
<feature type="transmembrane region" description="Helical" evidence="8">
    <location>
        <begin position="216"/>
        <end position="240"/>
    </location>
</feature>
<comment type="subcellular location">
    <subcellularLocation>
        <location evidence="1">Cell membrane</location>
        <topology evidence="1">Multi-pass membrane protein</topology>
    </subcellularLocation>
</comment>
<dbReference type="InterPro" id="IPR050297">
    <property type="entry name" value="LipidA_mod_glycosyltrf_83"/>
</dbReference>
<feature type="transmembrane region" description="Helical" evidence="8">
    <location>
        <begin position="362"/>
        <end position="382"/>
    </location>
</feature>
<dbReference type="PANTHER" id="PTHR33908:SF11">
    <property type="entry name" value="MEMBRANE PROTEIN"/>
    <property type="match status" value="1"/>
</dbReference>
<keyword evidence="5 8" id="KW-0812">Transmembrane</keyword>
<feature type="transmembrane region" description="Helical" evidence="8">
    <location>
        <begin position="9"/>
        <end position="26"/>
    </location>
</feature>
<evidence type="ECO:0000256" key="6">
    <source>
        <dbReference type="ARBA" id="ARBA00022989"/>
    </source>
</evidence>
<keyword evidence="3" id="KW-0328">Glycosyltransferase</keyword>
<organism evidence="10 11">
    <name type="scientific">Halobacteriovorax marinus</name>
    <dbReference type="NCBI Taxonomy" id="97084"/>
    <lineage>
        <taxon>Bacteria</taxon>
        <taxon>Pseudomonadati</taxon>
        <taxon>Bdellovibrionota</taxon>
        <taxon>Bacteriovoracia</taxon>
        <taxon>Bacteriovoracales</taxon>
        <taxon>Halobacteriovoraceae</taxon>
        <taxon>Halobacteriovorax</taxon>
    </lineage>
</organism>
<gene>
    <name evidence="10" type="ORF">A9Q84_05075</name>
</gene>
<protein>
    <recommendedName>
        <fullName evidence="9">Glycosyltransferase RgtA/B/C/D-like domain-containing protein</fullName>
    </recommendedName>
</protein>
<evidence type="ECO:0000256" key="7">
    <source>
        <dbReference type="ARBA" id="ARBA00023136"/>
    </source>
</evidence>
<dbReference type="EMBL" id="MAAO01000004">
    <property type="protein sequence ID" value="OUR98787.1"/>
    <property type="molecule type" value="Genomic_DNA"/>
</dbReference>